<comment type="caution">
    <text evidence="1">The sequence shown here is derived from an EMBL/GenBank/DDBJ whole genome shotgun (WGS) entry which is preliminary data.</text>
</comment>
<dbReference type="RefSeq" id="WP_311501752.1">
    <property type="nucleotide sequence ID" value="NZ_JAVRHK010000001.1"/>
</dbReference>
<organism evidence="1 2">
    <name type="scientific">Autumnicola musiva</name>
    <dbReference type="NCBI Taxonomy" id="3075589"/>
    <lineage>
        <taxon>Bacteria</taxon>
        <taxon>Pseudomonadati</taxon>
        <taxon>Bacteroidota</taxon>
        <taxon>Flavobacteriia</taxon>
        <taxon>Flavobacteriales</taxon>
        <taxon>Flavobacteriaceae</taxon>
        <taxon>Autumnicola</taxon>
    </lineage>
</organism>
<evidence type="ECO:0000313" key="2">
    <source>
        <dbReference type="Proteomes" id="UP001262582"/>
    </source>
</evidence>
<keyword evidence="2" id="KW-1185">Reference proteome</keyword>
<protein>
    <submittedName>
        <fullName evidence="1">Uncharacterized protein</fullName>
    </submittedName>
</protein>
<reference evidence="1 2" key="1">
    <citation type="submission" date="2023-09" db="EMBL/GenBank/DDBJ databases">
        <authorList>
            <person name="Rey-Velasco X."/>
        </authorList>
    </citation>
    <scope>NUCLEOTIDE SEQUENCE [LARGE SCALE GENOMIC DNA]</scope>
    <source>
        <strain evidence="1 2">F117</strain>
    </source>
</reference>
<sequence>MLRKGFKDEEEQKRNEVFDDLLEWEMVPDFWEKEQRKKLNNRLKEKFDLDLQKLEKSAPKEVVKILKEKEFSPSNFEKLGDLFLKLSEVEPVELESSLAQKALVLYEYSQQESKIFSFSLIQKINEAKSLI</sequence>
<dbReference type="EMBL" id="JAVRHK010000001">
    <property type="protein sequence ID" value="MDT0675304.1"/>
    <property type="molecule type" value="Genomic_DNA"/>
</dbReference>
<evidence type="ECO:0000313" key="1">
    <source>
        <dbReference type="EMBL" id="MDT0675304.1"/>
    </source>
</evidence>
<gene>
    <name evidence="1" type="ORF">RM539_01740</name>
</gene>
<dbReference type="Proteomes" id="UP001262582">
    <property type="component" value="Unassembled WGS sequence"/>
</dbReference>
<name>A0ABU3D1N1_9FLAO</name>
<proteinExistence type="predicted"/>
<accession>A0ABU3D1N1</accession>